<gene>
    <name evidence="1" type="ORF">GCM10022383_06470</name>
</gene>
<evidence type="ECO:0000313" key="2">
    <source>
        <dbReference type="Proteomes" id="UP001501591"/>
    </source>
</evidence>
<dbReference type="EMBL" id="BAABCP010000001">
    <property type="protein sequence ID" value="GAA3930528.1"/>
    <property type="molecule type" value="Genomic_DNA"/>
</dbReference>
<sequence length="69" mass="7434">MPCGLDPRDPDETKKVIDVVPAGTHTAFAPGGNVHVEEQVDDTGEHSPVYKLLIPTAFVPAAYEVKTMM</sequence>
<proteinExistence type="predicted"/>
<reference evidence="2" key="1">
    <citation type="journal article" date="2019" name="Int. J. Syst. Evol. Microbiol.">
        <title>The Global Catalogue of Microorganisms (GCM) 10K type strain sequencing project: providing services to taxonomists for standard genome sequencing and annotation.</title>
        <authorList>
            <consortium name="The Broad Institute Genomics Platform"/>
            <consortium name="The Broad Institute Genome Sequencing Center for Infectious Disease"/>
            <person name="Wu L."/>
            <person name="Ma J."/>
        </authorList>
    </citation>
    <scope>NUCLEOTIDE SEQUENCE [LARGE SCALE GENOMIC DNA]</scope>
    <source>
        <strain evidence="2">JCM 17024</strain>
    </source>
</reference>
<name>A0ABP7MUJ6_9MICO</name>
<keyword evidence="2" id="KW-1185">Reference proteome</keyword>
<comment type="caution">
    <text evidence="1">The sequence shown here is derived from an EMBL/GenBank/DDBJ whole genome shotgun (WGS) entry which is preliminary data.</text>
</comment>
<protein>
    <submittedName>
        <fullName evidence="1">Uncharacterized protein</fullName>
    </submittedName>
</protein>
<organism evidence="1 2">
    <name type="scientific">Microbacterium soli</name>
    <dbReference type="NCBI Taxonomy" id="446075"/>
    <lineage>
        <taxon>Bacteria</taxon>
        <taxon>Bacillati</taxon>
        <taxon>Actinomycetota</taxon>
        <taxon>Actinomycetes</taxon>
        <taxon>Micrococcales</taxon>
        <taxon>Microbacteriaceae</taxon>
        <taxon>Microbacterium</taxon>
    </lineage>
</organism>
<dbReference type="Proteomes" id="UP001501591">
    <property type="component" value="Unassembled WGS sequence"/>
</dbReference>
<accession>A0ABP7MUJ6</accession>
<evidence type="ECO:0000313" key="1">
    <source>
        <dbReference type="EMBL" id="GAA3930528.1"/>
    </source>
</evidence>